<reference evidence="1 2" key="1">
    <citation type="submission" date="2019-02" db="EMBL/GenBank/DDBJ databases">
        <title>Deep-cultivation of Planctomycetes and their phenomic and genomic characterization uncovers novel biology.</title>
        <authorList>
            <person name="Wiegand S."/>
            <person name="Jogler M."/>
            <person name="Boedeker C."/>
            <person name="Pinto D."/>
            <person name="Vollmers J."/>
            <person name="Rivas-Marin E."/>
            <person name="Kohn T."/>
            <person name="Peeters S.H."/>
            <person name="Heuer A."/>
            <person name="Rast P."/>
            <person name="Oberbeckmann S."/>
            <person name="Bunk B."/>
            <person name="Jeske O."/>
            <person name="Meyerdierks A."/>
            <person name="Storesund J.E."/>
            <person name="Kallscheuer N."/>
            <person name="Luecker S."/>
            <person name="Lage O.M."/>
            <person name="Pohl T."/>
            <person name="Merkel B.J."/>
            <person name="Hornburger P."/>
            <person name="Mueller R.-W."/>
            <person name="Bruemmer F."/>
            <person name="Labrenz M."/>
            <person name="Spormann A.M."/>
            <person name="Op den Camp H."/>
            <person name="Overmann J."/>
            <person name="Amann R."/>
            <person name="Jetten M.S.M."/>
            <person name="Mascher T."/>
            <person name="Medema M.H."/>
            <person name="Devos D.P."/>
            <person name="Kaster A.-K."/>
            <person name="Ovreas L."/>
            <person name="Rohde M."/>
            <person name="Galperin M.Y."/>
            <person name="Jogler C."/>
        </authorList>
    </citation>
    <scope>NUCLEOTIDE SEQUENCE [LARGE SCALE GENOMIC DNA]</scope>
    <source>
        <strain evidence="1 2">Poly30</strain>
    </source>
</reference>
<keyword evidence="2" id="KW-1185">Reference proteome</keyword>
<evidence type="ECO:0000313" key="1">
    <source>
        <dbReference type="EMBL" id="QDV05106.1"/>
    </source>
</evidence>
<name>A0A518ELY8_9BACT</name>
<dbReference type="EMBL" id="CP036434">
    <property type="protein sequence ID" value="QDV05106.1"/>
    <property type="molecule type" value="Genomic_DNA"/>
</dbReference>
<sequence>MISLLVIAGCVGASMYLRLRTRKQDENSSPPQAVAWVAAWEKLDEETHQLDLLLEKLEVEPGASGSSGGEASYSLGDDTTIVDLEGVATLADEMAPSLEQRRAHLEAALQQKSPRADWEQDSPELVSLIEALDDIAVPASACPVDPDDLKRIRGIGKVLEGVLNEKGIHTFWQLASLGLDDIEALSKDLKHFGDRVRRDRWVEQARELAELNADPSLRR</sequence>
<dbReference type="Gene3D" id="1.10.150.20">
    <property type="entry name" value="5' to 3' exonuclease, C-terminal subdomain"/>
    <property type="match status" value="1"/>
</dbReference>
<dbReference type="Proteomes" id="UP000320390">
    <property type="component" value="Chromosome"/>
</dbReference>
<protein>
    <submittedName>
        <fullName evidence="1">NADH dehydrogenase subunit E</fullName>
    </submittedName>
</protein>
<dbReference type="AlphaFoldDB" id="A0A518ELY8"/>
<accession>A0A518ELY8</accession>
<proteinExistence type="predicted"/>
<gene>
    <name evidence="1" type="ORF">Poly30_06010</name>
</gene>
<organism evidence="1 2">
    <name type="scientific">Saltatorellus ferox</name>
    <dbReference type="NCBI Taxonomy" id="2528018"/>
    <lineage>
        <taxon>Bacteria</taxon>
        <taxon>Pseudomonadati</taxon>
        <taxon>Planctomycetota</taxon>
        <taxon>Planctomycetia</taxon>
        <taxon>Planctomycetia incertae sedis</taxon>
        <taxon>Saltatorellus</taxon>
    </lineage>
</organism>
<evidence type="ECO:0000313" key="2">
    <source>
        <dbReference type="Proteomes" id="UP000320390"/>
    </source>
</evidence>